<dbReference type="Proteomes" id="UP001254165">
    <property type="component" value="Unassembled WGS sequence"/>
</dbReference>
<feature type="transmembrane region" description="Helical" evidence="1">
    <location>
        <begin position="63"/>
        <end position="78"/>
    </location>
</feature>
<feature type="transmembrane region" description="Helical" evidence="1">
    <location>
        <begin position="7"/>
        <end position="27"/>
    </location>
</feature>
<keyword evidence="1" id="KW-0472">Membrane</keyword>
<dbReference type="RefSeq" id="WP_315626251.1">
    <property type="nucleotide sequence ID" value="NZ_JAUHMF010000010.1"/>
</dbReference>
<evidence type="ECO:0000313" key="2">
    <source>
        <dbReference type="EMBL" id="MDT8899594.1"/>
    </source>
</evidence>
<accession>A0ABU3NRZ5</accession>
<keyword evidence="1" id="KW-0812">Transmembrane</keyword>
<organism evidence="2 3">
    <name type="scientific">Thermanaerothrix solaris</name>
    <dbReference type="NCBI Taxonomy" id="3058434"/>
    <lineage>
        <taxon>Bacteria</taxon>
        <taxon>Bacillati</taxon>
        <taxon>Chloroflexota</taxon>
        <taxon>Anaerolineae</taxon>
        <taxon>Anaerolineales</taxon>
        <taxon>Anaerolineaceae</taxon>
        <taxon>Thermanaerothrix</taxon>
    </lineage>
</organism>
<dbReference type="EMBL" id="JAUHMF010000010">
    <property type="protein sequence ID" value="MDT8899594.1"/>
    <property type="molecule type" value="Genomic_DNA"/>
</dbReference>
<sequence length="102" mass="10852">MSINEKITPISLTLITVLIGLAKWQALASPLRTALVAASIILAGLAIASLFERLSPNLARQGRFRLLILSVGIIAFTLGSDQTYPFALPIGMITVATFTCLP</sequence>
<protein>
    <submittedName>
        <fullName evidence="2">Uncharacterized protein</fullName>
    </submittedName>
</protein>
<evidence type="ECO:0000313" key="3">
    <source>
        <dbReference type="Proteomes" id="UP001254165"/>
    </source>
</evidence>
<comment type="caution">
    <text evidence="2">The sequence shown here is derived from an EMBL/GenBank/DDBJ whole genome shotgun (WGS) entry which is preliminary data.</text>
</comment>
<keyword evidence="2" id="KW-0614">Plasmid</keyword>
<proteinExistence type="predicted"/>
<reference evidence="2 3" key="1">
    <citation type="submission" date="2023-07" db="EMBL/GenBank/DDBJ databases">
        <title>Novel species of Thermanaerothrix with wide hydrolytic capabilities.</title>
        <authorList>
            <person name="Zayulina K.S."/>
            <person name="Podosokorskaya O.A."/>
            <person name="Elcheninov A.G."/>
        </authorList>
    </citation>
    <scope>NUCLEOTIDE SEQUENCE [LARGE SCALE GENOMIC DNA]</scope>
    <source>
        <strain evidence="2 3">4228-RoL</strain>
        <plasmid evidence="2">p4228-RoL</plasmid>
    </source>
</reference>
<geneLocation type="plasmid" evidence="2">
    <name>p4228-RoL</name>
</geneLocation>
<evidence type="ECO:0000256" key="1">
    <source>
        <dbReference type="SAM" id="Phobius"/>
    </source>
</evidence>
<feature type="transmembrane region" description="Helical" evidence="1">
    <location>
        <begin position="33"/>
        <end position="51"/>
    </location>
</feature>
<keyword evidence="3" id="KW-1185">Reference proteome</keyword>
<name>A0ABU3NRZ5_9CHLR</name>
<gene>
    <name evidence="2" type="ORF">QYE77_15115</name>
</gene>
<keyword evidence="1" id="KW-1133">Transmembrane helix</keyword>